<keyword evidence="2" id="KW-0560">Oxidoreductase</keyword>
<organism evidence="7 8">
    <name type="scientific">Streptomyces olivoverticillatus</name>
    <dbReference type="NCBI Taxonomy" id="66427"/>
    <lineage>
        <taxon>Bacteria</taxon>
        <taxon>Bacillati</taxon>
        <taxon>Actinomycetota</taxon>
        <taxon>Actinomycetes</taxon>
        <taxon>Kitasatosporales</taxon>
        <taxon>Streptomycetaceae</taxon>
        <taxon>Streptomyces</taxon>
    </lineage>
</organism>
<dbReference type="InterPro" id="IPR029154">
    <property type="entry name" value="HIBADH-like_NADP-bd"/>
</dbReference>
<dbReference type="Gene3D" id="1.10.1040.10">
    <property type="entry name" value="N-(1-d-carboxylethyl)-l-norvaline Dehydrogenase, domain 2"/>
    <property type="match status" value="1"/>
</dbReference>
<dbReference type="GO" id="GO:0050661">
    <property type="term" value="F:NADP binding"/>
    <property type="evidence" value="ECO:0007669"/>
    <property type="project" value="InterPro"/>
</dbReference>
<evidence type="ECO:0000256" key="1">
    <source>
        <dbReference type="ARBA" id="ARBA00009080"/>
    </source>
</evidence>
<dbReference type="PANTHER" id="PTHR43580">
    <property type="entry name" value="OXIDOREDUCTASE GLYR1-RELATED"/>
    <property type="match status" value="1"/>
</dbReference>
<dbReference type="Proteomes" id="UP000556084">
    <property type="component" value="Unassembled WGS sequence"/>
</dbReference>
<feature type="active site" evidence="4">
    <location>
        <position position="169"/>
    </location>
</feature>
<dbReference type="SUPFAM" id="SSF51735">
    <property type="entry name" value="NAD(P)-binding Rossmann-fold domains"/>
    <property type="match status" value="1"/>
</dbReference>
<feature type="domain" description="3-hydroxyisobutyrate dehydrogenase-like NAD-binding" evidence="6">
    <location>
        <begin position="163"/>
        <end position="278"/>
    </location>
</feature>
<dbReference type="RefSeq" id="WP_184351006.1">
    <property type="nucleotide sequence ID" value="NZ_JACHJH010000006.1"/>
</dbReference>
<evidence type="ECO:0000256" key="3">
    <source>
        <dbReference type="ARBA" id="ARBA00023027"/>
    </source>
</evidence>
<dbReference type="SUPFAM" id="SSF48179">
    <property type="entry name" value="6-phosphogluconate dehydrogenase C-terminal domain-like"/>
    <property type="match status" value="1"/>
</dbReference>
<sequence>MTGPHLAFLGLGSMGSGMALRLLDSGFPVTVHNRTADRARPVAAAGAALAASAAEAADAADVLVLSLADDKAVDEVLFGQVTLRPGMLVINTSTVSPGYARGAAAKASAAGARWVDACVVGNPAQAREGTMRVLASGAPEDVEAAGPVLRALGGTVLPLGPVGRAPAMKLAFNLLLGAQVASLADAVRYGEHAGLDRDLLLAAIGGSGFSSKVMSFRAEVMRSGAYEPAAFRAALMHKDLRLVVEDARELGLDLAVTDCAAAYFGQAIAEGNGDADAAVVGAAKE</sequence>
<evidence type="ECO:0000313" key="8">
    <source>
        <dbReference type="Proteomes" id="UP000556084"/>
    </source>
</evidence>
<dbReference type="GO" id="GO:0051287">
    <property type="term" value="F:NAD binding"/>
    <property type="evidence" value="ECO:0007669"/>
    <property type="project" value="InterPro"/>
</dbReference>
<dbReference type="Pfam" id="PF03446">
    <property type="entry name" value="NAD_binding_2"/>
    <property type="match status" value="1"/>
</dbReference>
<dbReference type="PANTHER" id="PTHR43580:SF2">
    <property type="entry name" value="CYTOKINE-LIKE NUCLEAR FACTOR N-PAC"/>
    <property type="match status" value="1"/>
</dbReference>
<evidence type="ECO:0000259" key="5">
    <source>
        <dbReference type="Pfam" id="PF03446"/>
    </source>
</evidence>
<comment type="similarity">
    <text evidence="1">Belongs to the HIBADH-related family.</text>
</comment>
<dbReference type="InterPro" id="IPR015815">
    <property type="entry name" value="HIBADH-related"/>
</dbReference>
<evidence type="ECO:0000256" key="2">
    <source>
        <dbReference type="ARBA" id="ARBA00023002"/>
    </source>
</evidence>
<dbReference type="PIRSF" id="PIRSF000103">
    <property type="entry name" value="HIBADH"/>
    <property type="match status" value="1"/>
</dbReference>
<reference evidence="7 8" key="1">
    <citation type="submission" date="2020-08" db="EMBL/GenBank/DDBJ databases">
        <title>Genomic Encyclopedia of Type Strains, Phase III (KMG-III): the genomes of soil and plant-associated and newly described type strains.</title>
        <authorList>
            <person name="Whitman W."/>
        </authorList>
    </citation>
    <scope>NUCLEOTIDE SEQUENCE [LARGE SCALE GENOMIC DNA]</scope>
    <source>
        <strain evidence="7 8">CECT 3266</strain>
    </source>
</reference>
<keyword evidence="8" id="KW-1185">Reference proteome</keyword>
<dbReference type="InterPro" id="IPR008927">
    <property type="entry name" value="6-PGluconate_DH-like_C_sf"/>
</dbReference>
<keyword evidence="3" id="KW-0520">NAD</keyword>
<evidence type="ECO:0000259" key="6">
    <source>
        <dbReference type="Pfam" id="PF14833"/>
    </source>
</evidence>
<dbReference type="GO" id="GO:0016491">
    <property type="term" value="F:oxidoreductase activity"/>
    <property type="evidence" value="ECO:0007669"/>
    <property type="project" value="UniProtKB-KW"/>
</dbReference>
<dbReference type="GO" id="GO:0016054">
    <property type="term" value="P:organic acid catabolic process"/>
    <property type="evidence" value="ECO:0007669"/>
    <property type="project" value="UniProtKB-ARBA"/>
</dbReference>
<proteinExistence type="inferred from homology"/>
<dbReference type="InterPro" id="IPR013328">
    <property type="entry name" value="6PGD_dom2"/>
</dbReference>
<dbReference type="EMBL" id="JACHJH010000006">
    <property type="protein sequence ID" value="MBB4895211.1"/>
    <property type="molecule type" value="Genomic_DNA"/>
</dbReference>
<dbReference type="InterPro" id="IPR006115">
    <property type="entry name" value="6PGDH_NADP-bd"/>
</dbReference>
<name>A0A7W7LTB0_9ACTN</name>
<dbReference type="InterPro" id="IPR002204">
    <property type="entry name" value="3-OH-isobutyrate_DH-rel_CS"/>
</dbReference>
<dbReference type="AlphaFoldDB" id="A0A7W7LTB0"/>
<evidence type="ECO:0000256" key="4">
    <source>
        <dbReference type="PIRSR" id="PIRSR000103-1"/>
    </source>
</evidence>
<comment type="caution">
    <text evidence="7">The sequence shown here is derived from an EMBL/GenBank/DDBJ whole genome shotgun (WGS) entry which is preliminary data.</text>
</comment>
<dbReference type="InterPro" id="IPR036291">
    <property type="entry name" value="NAD(P)-bd_dom_sf"/>
</dbReference>
<protein>
    <submittedName>
        <fullName evidence="7">3-hydroxyisobutyrate dehydrogenase-like beta-hydroxyacid dehydrogenase</fullName>
    </submittedName>
</protein>
<dbReference type="Gene3D" id="3.40.50.720">
    <property type="entry name" value="NAD(P)-binding Rossmann-like Domain"/>
    <property type="match status" value="1"/>
</dbReference>
<gene>
    <name evidence="7" type="ORF">FHS39_004278</name>
</gene>
<evidence type="ECO:0000313" key="7">
    <source>
        <dbReference type="EMBL" id="MBB4895211.1"/>
    </source>
</evidence>
<accession>A0A7W7LTB0</accession>
<dbReference type="Pfam" id="PF14833">
    <property type="entry name" value="NAD_binding_11"/>
    <property type="match status" value="1"/>
</dbReference>
<dbReference type="PROSITE" id="PS00895">
    <property type="entry name" value="3_HYDROXYISOBUT_DH"/>
    <property type="match status" value="1"/>
</dbReference>
<dbReference type="InterPro" id="IPR051265">
    <property type="entry name" value="HIBADH-related_NP60_sf"/>
</dbReference>
<feature type="domain" description="6-phosphogluconate dehydrogenase NADP-binding" evidence="5">
    <location>
        <begin position="6"/>
        <end position="157"/>
    </location>
</feature>